<protein>
    <recommendedName>
        <fullName evidence="5">FG-GAP repeat protein</fullName>
    </recommendedName>
</protein>
<dbReference type="PANTHER" id="PTHR45460">
    <property type="entry name" value="SIMILAR TO CYSTEINE PROTEINASE"/>
    <property type="match status" value="1"/>
</dbReference>
<dbReference type="SUPFAM" id="SSF69318">
    <property type="entry name" value="Integrin alpha N-terminal domain"/>
    <property type="match status" value="1"/>
</dbReference>
<accession>A0A3D3RDW3</accession>
<name>A0A3D3RDW3_9PLAN</name>
<organism evidence="3 4">
    <name type="scientific">Gimesia maris</name>
    <dbReference type="NCBI Taxonomy" id="122"/>
    <lineage>
        <taxon>Bacteria</taxon>
        <taxon>Pseudomonadati</taxon>
        <taxon>Planctomycetota</taxon>
        <taxon>Planctomycetia</taxon>
        <taxon>Planctomycetales</taxon>
        <taxon>Planctomycetaceae</taxon>
        <taxon>Gimesia</taxon>
    </lineage>
</organism>
<dbReference type="InterPro" id="IPR018588">
    <property type="entry name" value="Dihaem_cytochrome-c"/>
</dbReference>
<evidence type="ECO:0008006" key="5">
    <source>
        <dbReference type="Google" id="ProtNLM"/>
    </source>
</evidence>
<keyword evidence="1 2" id="KW-0732">Signal</keyword>
<dbReference type="Pfam" id="PF13517">
    <property type="entry name" value="FG-GAP_3"/>
    <property type="match status" value="3"/>
</dbReference>
<proteinExistence type="predicted"/>
<evidence type="ECO:0000313" key="4">
    <source>
        <dbReference type="Proteomes" id="UP000263642"/>
    </source>
</evidence>
<dbReference type="InterPro" id="IPR013517">
    <property type="entry name" value="FG-GAP"/>
</dbReference>
<sequence length="508" mass="57586">MKPVSLCLFLFLVTLLACGKQEPQAEDSNAVELPAEAHFQEFHAEIQNFCNHCHLCPDPAVLTKEAWRMQIPREYAHFEQNPDTSLRVPPQSEVIHYFVSQAPETHSLPQQVAPPDSGPVRFRKQVVSRTDLKTLPATAHLNWVSDHSPKELLLTDMGSGETGRIRFNAGQPGYEPLAKLKHPAHIERVDLNQDQQHDYLIADLGSFGPEDHDRGSVSLLTFNDKTHSWQTQTLQDHLGRVADARAADFDNDGDLDLIVAEFGWHKTGQLLYLENVSPSKTELKFEQRILDNRHGASHILITDWNQDGRPDFVTLFSQEHEIIVVFLNEGHGQFRKENIYQAPDPAYGSSSIALVDLDQDDDLDLLFTNGDTMDSFELRPSHSLQWLENKGEYPFTHHSIAPLTGAYCATHGDFDGDGDIDLAACTMTWDYNEPRNTIVWYEQLSPGQFRAHPLDYTMGQHPVITAGDFDGDGDPDLAVGNFEGRETDQRNKTEWFSIWWNERIEKPE</sequence>
<dbReference type="Pfam" id="PF09626">
    <property type="entry name" value="DHC"/>
    <property type="match status" value="1"/>
</dbReference>
<feature type="signal peptide" evidence="2">
    <location>
        <begin position="1"/>
        <end position="19"/>
    </location>
</feature>
<dbReference type="InterPro" id="IPR028994">
    <property type="entry name" value="Integrin_alpha_N"/>
</dbReference>
<dbReference type="PROSITE" id="PS51257">
    <property type="entry name" value="PROKAR_LIPOPROTEIN"/>
    <property type="match status" value="1"/>
</dbReference>
<dbReference type="AlphaFoldDB" id="A0A3D3RDW3"/>
<dbReference type="Gene3D" id="2.130.10.130">
    <property type="entry name" value="Integrin alpha, N-terminal"/>
    <property type="match status" value="2"/>
</dbReference>
<evidence type="ECO:0000313" key="3">
    <source>
        <dbReference type="EMBL" id="HCO27005.1"/>
    </source>
</evidence>
<dbReference type="PANTHER" id="PTHR45460:SF2">
    <property type="entry name" value="ALPHA 1,3 GLUCANASE, GH71 FAMILY (EUROFUNG)"/>
    <property type="match status" value="1"/>
</dbReference>
<feature type="chain" id="PRO_5017666439" description="FG-GAP repeat protein" evidence="2">
    <location>
        <begin position="20"/>
        <end position="508"/>
    </location>
</feature>
<dbReference type="EMBL" id="DQAY01000184">
    <property type="protein sequence ID" value="HCO27005.1"/>
    <property type="molecule type" value="Genomic_DNA"/>
</dbReference>
<gene>
    <name evidence="3" type="ORF">DIT97_29830</name>
</gene>
<comment type="caution">
    <text evidence="3">The sequence shown here is derived from an EMBL/GenBank/DDBJ whole genome shotgun (WGS) entry which is preliminary data.</text>
</comment>
<reference evidence="3 4" key="1">
    <citation type="journal article" date="2018" name="Nat. Biotechnol.">
        <title>A standardized bacterial taxonomy based on genome phylogeny substantially revises the tree of life.</title>
        <authorList>
            <person name="Parks D.H."/>
            <person name="Chuvochina M."/>
            <person name="Waite D.W."/>
            <person name="Rinke C."/>
            <person name="Skarshewski A."/>
            <person name="Chaumeil P.A."/>
            <person name="Hugenholtz P."/>
        </authorList>
    </citation>
    <scope>NUCLEOTIDE SEQUENCE [LARGE SCALE GENOMIC DNA]</scope>
    <source>
        <strain evidence="3">UBA9375</strain>
    </source>
</reference>
<dbReference type="Proteomes" id="UP000263642">
    <property type="component" value="Unassembled WGS sequence"/>
</dbReference>
<evidence type="ECO:0000256" key="1">
    <source>
        <dbReference type="ARBA" id="ARBA00022729"/>
    </source>
</evidence>
<evidence type="ECO:0000256" key="2">
    <source>
        <dbReference type="SAM" id="SignalP"/>
    </source>
</evidence>